<gene>
    <name evidence="2" type="ORF">EJ06DRAFT_527762</name>
</gene>
<evidence type="ECO:0000313" key="3">
    <source>
        <dbReference type="Proteomes" id="UP000799640"/>
    </source>
</evidence>
<evidence type="ECO:0000256" key="1">
    <source>
        <dbReference type="SAM" id="MobiDB-lite"/>
    </source>
</evidence>
<keyword evidence="3" id="KW-1185">Reference proteome</keyword>
<feature type="region of interest" description="Disordered" evidence="1">
    <location>
        <begin position="45"/>
        <end position="65"/>
    </location>
</feature>
<protein>
    <submittedName>
        <fullName evidence="2">Uncharacterized protein</fullName>
    </submittedName>
</protein>
<dbReference type="AlphaFoldDB" id="A0A6G1I3F2"/>
<organism evidence="2 3">
    <name type="scientific">Trichodelitschia bisporula</name>
    <dbReference type="NCBI Taxonomy" id="703511"/>
    <lineage>
        <taxon>Eukaryota</taxon>
        <taxon>Fungi</taxon>
        <taxon>Dikarya</taxon>
        <taxon>Ascomycota</taxon>
        <taxon>Pezizomycotina</taxon>
        <taxon>Dothideomycetes</taxon>
        <taxon>Dothideomycetes incertae sedis</taxon>
        <taxon>Phaeotrichales</taxon>
        <taxon>Phaeotrichaceae</taxon>
        <taxon>Trichodelitschia</taxon>
    </lineage>
</organism>
<sequence length="65" mass="6923">MPLFRLAHPFVSPAQVISDSPSNEGRAGRGIFVNEEVVELGTCEAGNSMDTGHMVPLDGREEPLG</sequence>
<evidence type="ECO:0000313" key="2">
    <source>
        <dbReference type="EMBL" id="KAF2402792.1"/>
    </source>
</evidence>
<accession>A0A6G1I3F2</accession>
<reference evidence="2" key="1">
    <citation type="journal article" date="2020" name="Stud. Mycol.">
        <title>101 Dothideomycetes genomes: a test case for predicting lifestyles and emergence of pathogens.</title>
        <authorList>
            <person name="Haridas S."/>
            <person name="Albert R."/>
            <person name="Binder M."/>
            <person name="Bloem J."/>
            <person name="Labutti K."/>
            <person name="Salamov A."/>
            <person name="Andreopoulos B."/>
            <person name="Baker S."/>
            <person name="Barry K."/>
            <person name="Bills G."/>
            <person name="Bluhm B."/>
            <person name="Cannon C."/>
            <person name="Castanera R."/>
            <person name="Culley D."/>
            <person name="Daum C."/>
            <person name="Ezra D."/>
            <person name="Gonzalez J."/>
            <person name="Henrissat B."/>
            <person name="Kuo A."/>
            <person name="Liang C."/>
            <person name="Lipzen A."/>
            <person name="Lutzoni F."/>
            <person name="Magnuson J."/>
            <person name="Mondo S."/>
            <person name="Nolan M."/>
            <person name="Ohm R."/>
            <person name="Pangilinan J."/>
            <person name="Park H.-J."/>
            <person name="Ramirez L."/>
            <person name="Alfaro M."/>
            <person name="Sun H."/>
            <person name="Tritt A."/>
            <person name="Yoshinaga Y."/>
            <person name="Zwiers L.-H."/>
            <person name="Turgeon B."/>
            <person name="Goodwin S."/>
            <person name="Spatafora J."/>
            <person name="Crous P."/>
            <person name="Grigoriev I."/>
        </authorList>
    </citation>
    <scope>NUCLEOTIDE SEQUENCE</scope>
    <source>
        <strain evidence="2">CBS 262.69</strain>
    </source>
</reference>
<name>A0A6G1I3F2_9PEZI</name>
<dbReference type="EMBL" id="ML996690">
    <property type="protein sequence ID" value="KAF2402792.1"/>
    <property type="molecule type" value="Genomic_DNA"/>
</dbReference>
<dbReference type="Proteomes" id="UP000799640">
    <property type="component" value="Unassembled WGS sequence"/>
</dbReference>
<proteinExistence type="predicted"/>